<sequence length="143" mass="15342">MKPQIGEVSFEEYKNMAFLDTSFDYYSRNEQVEGLAMLIVVNGAKIAVGVMLPWTIMVVAWGLASGGKDISDAVRGKDLLTGEELSTREHISRGLSGIVDVALAAYGTYKGVQVFKGTKGAVVGKKASRAKATLTHEIVRGTT</sequence>
<dbReference type="EMBL" id="PIEU01000122">
    <property type="protein sequence ID" value="PZL70175.1"/>
    <property type="molecule type" value="Genomic_DNA"/>
</dbReference>
<reference evidence="4 5" key="1">
    <citation type="submission" date="2017-11" db="EMBL/GenBank/DDBJ databases">
        <title>Draft genome sequence of Enterococcus plantarum TRW2 strain isolated from lettuce.</title>
        <authorList>
            <person name="Kim E.B."/>
            <person name="Marco M.L."/>
            <person name="Williams T.R."/>
            <person name="You I.H."/>
        </authorList>
    </citation>
    <scope>NUCLEOTIDE SEQUENCE [LARGE SCALE GENOMIC DNA]</scope>
    <source>
        <strain evidence="4 5">TRW2</strain>
    </source>
</reference>
<dbReference type="AlphaFoldDB" id="A0A2W4B2V6"/>
<feature type="domain" description="Pre-toxin TG" evidence="3">
    <location>
        <begin position="65"/>
        <end position="119"/>
    </location>
</feature>
<keyword evidence="2" id="KW-0964">Secreted</keyword>
<accession>A0A2W4B2V6</accession>
<evidence type="ECO:0000259" key="3">
    <source>
        <dbReference type="Pfam" id="PF14449"/>
    </source>
</evidence>
<evidence type="ECO:0000256" key="2">
    <source>
        <dbReference type="ARBA" id="ARBA00022525"/>
    </source>
</evidence>
<protein>
    <recommendedName>
        <fullName evidence="3">Pre-toxin TG domain-containing protein</fullName>
    </recommendedName>
</protein>
<gene>
    <name evidence="4" type="ORF">CI088_15735</name>
</gene>
<name>A0A2W4B2V6_9ENTE</name>
<dbReference type="InterPro" id="IPR027797">
    <property type="entry name" value="PT-TG_dom"/>
</dbReference>
<dbReference type="GO" id="GO:0005576">
    <property type="term" value="C:extracellular region"/>
    <property type="evidence" value="ECO:0007669"/>
    <property type="project" value="UniProtKB-SubCell"/>
</dbReference>
<evidence type="ECO:0000313" key="4">
    <source>
        <dbReference type="EMBL" id="PZL70175.1"/>
    </source>
</evidence>
<organism evidence="4 5">
    <name type="scientific">Enterococcus plantarum</name>
    <dbReference type="NCBI Taxonomy" id="1077675"/>
    <lineage>
        <taxon>Bacteria</taxon>
        <taxon>Bacillati</taxon>
        <taxon>Bacillota</taxon>
        <taxon>Bacilli</taxon>
        <taxon>Lactobacillales</taxon>
        <taxon>Enterococcaceae</taxon>
        <taxon>Enterococcus</taxon>
    </lineage>
</organism>
<dbReference type="RefSeq" id="WP_111248850.1">
    <property type="nucleotide sequence ID" value="NZ_PIEU01000122.1"/>
</dbReference>
<dbReference type="Proteomes" id="UP000249828">
    <property type="component" value="Unassembled WGS sequence"/>
</dbReference>
<comment type="caution">
    <text evidence="4">The sequence shown here is derived from an EMBL/GenBank/DDBJ whole genome shotgun (WGS) entry which is preliminary data.</text>
</comment>
<evidence type="ECO:0000256" key="1">
    <source>
        <dbReference type="ARBA" id="ARBA00004613"/>
    </source>
</evidence>
<keyword evidence="5" id="KW-1185">Reference proteome</keyword>
<proteinExistence type="predicted"/>
<comment type="subcellular location">
    <subcellularLocation>
        <location evidence="1">Secreted</location>
    </subcellularLocation>
</comment>
<evidence type="ECO:0000313" key="5">
    <source>
        <dbReference type="Proteomes" id="UP000249828"/>
    </source>
</evidence>
<dbReference type="Pfam" id="PF14449">
    <property type="entry name" value="PT-TG"/>
    <property type="match status" value="1"/>
</dbReference>